<name>A0ACB8WYU5_9TELE</name>
<accession>A0ACB8WYU5</accession>
<evidence type="ECO:0000313" key="2">
    <source>
        <dbReference type="Proteomes" id="UP000831701"/>
    </source>
</evidence>
<organism evidence="1 2">
    <name type="scientific">Scortum barcoo</name>
    <name type="common">barcoo grunter</name>
    <dbReference type="NCBI Taxonomy" id="214431"/>
    <lineage>
        <taxon>Eukaryota</taxon>
        <taxon>Metazoa</taxon>
        <taxon>Chordata</taxon>
        <taxon>Craniata</taxon>
        <taxon>Vertebrata</taxon>
        <taxon>Euteleostomi</taxon>
        <taxon>Actinopterygii</taxon>
        <taxon>Neopterygii</taxon>
        <taxon>Teleostei</taxon>
        <taxon>Neoteleostei</taxon>
        <taxon>Acanthomorphata</taxon>
        <taxon>Eupercaria</taxon>
        <taxon>Centrarchiformes</taxon>
        <taxon>Terapontoidei</taxon>
        <taxon>Terapontidae</taxon>
        <taxon>Scortum</taxon>
    </lineage>
</organism>
<sequence length="169" mass="19748">MLMTPNYIYQWRPDKTDQLLKLQACLKDIKAWDFRYATDFLRYQVKETVLKNPWQKKVQLEGKPLAFNHDYMAAVVQQRRAYKDVKRALKENSICFQTPFTKIRIHWESGPQIYINATQTATRKLQQREYEVSELQGSPEADTSALLLHLGPVSPCQPTQRLGNSKKST</sequence>
<reference evidence="1" key="1">
    <citation type="submission" date="2022-04" db="EMBL/GenBank/DDBJ databases">
        <title>Jade perch genome.</title>
        <authorList>
            <person name="Chao B."/>
        </authorList>
    </citation>
    <scope>NUCLEOTIDE SEQUENCE</scope>
    <source>
        <strain evidence="1">CB-2022</strain>
    </source>
</reference>
<evidence type="ECO:0000313" key="1">
    <source>
        <dbReference type="EMBL" id="KAI3373001.1"/>
    </source>
</evidence>
<proteinExistence type="predicted"/>
<protein>
    <submittedName>
        <fullName evidence="1">Uncharacterized protein</fullName>
    </submittedName>
</protein>
<dbReference type="EMBL" id="CM041535">
    <property type="protein sequence ID" value="KAI3373001.1"/>
    <property type="molecule type" value="Genomic_DNA"/>
</dbReference>
<gene>
    <name evidence="1" type="ORF">L3Q82_023443</name>
</gene>
<comment type="caution">
    <text evidence="1">The sequence shown here is derived from an EMBL/GenBank/DDBJ whole genome shotgun (WGS) entry which is preliminary data.</text>
</comment>
<dbReference type="Proteomes" id="UP000831701">
    <property type="component" value="Chromosome 5"/>
</dbReference>
<keyword evidence="2" id="KW-1185">Reference proteome</keyword>